<feature type="compositionally biased region" description="Basic and acidic residues" evidence="3">
    <location>
        <begin position="58"/>
        <end position="70"/>
    </location>
</feature>
<dbReference type="GO" id="GO:0005634">
    <property type="term" value="C:nucleus"/>
    <property type="evidence" value="ECO:0007669"/>
    <property type="project" value="UniProtKB-SubCell"/>
</dbReference>
<comment type="subcellular location">
    <subcellularLocation>
        <location evidence="1">Nucleus</location>
    </subcellularLocation>
</comment>
<evidence type="ECO:0000313" key="5">
    <source>
        <dbReference type="EMBL" id="KAK3202231.1"/>
    </source>
</evidence>
<accession>A0AAN6LU68</accession>
<dbReference type="Proteomes" id="UP001280581">
    <property type="component" value="Unassembled WGS sequence"/>
</dbReference>
<feature type="domain" description="Xylanolytic transcriptional activator regulatory" evidence="4">
    <location>
        <begin position="275"/>
        <end position="351"/>
    </location>
</feature>
<dbReference type="InterPro" id="IPR050613">
    <property type="entry name" value="Sec_Metabolite_Reg"/>
</dbReference>
<dbReference type="PANTHER" id="PTHR31001">
    <property type="entry name" value="UNCHARACTERIZED TRANSCRIPTIONAL REGULATORY PROTEIN"/>
    <property type="match status" value="1"/>
</dbReference>
<dbReference type="AlphaFoldDB" id="A0AAN6LU68"/>
<evidence type="ECO:0000256" key="3">
    <source>
        <dbReference type="SAM" id="MobiDB-lite"/>
    </source>
</evidence>
<dbReference type="GO" id="GO:0003677">
    <property type="term" value="F:DNA binding"/>
    <property type="evidence" value="ECO:0007669"/>
    <property type="project" value="InterPro"/>
</dbReference>
<dbReference type="Pfam" id="PF04082">
    <property type="entry name" value="Fungal_trans"/>
    <property type="match status" value="1"/>
</dbReference>
<protein>
    <recommendedName>
        <fullName evidence="4">Xylanolytic transcriptional activator regulatory domain-containing protein</fullName>
    </recommendedName>
</protein>
<evidence type="ECO:0000256" key="1">
    <source>
        <dbReference type="ARBA" id="ARBA00004123"/>
    </source>
</evidence>
<proteinExistence type="predicted"/>
<evidence type="ECO:0000259" key="4">
    <source>
        <dbReference type="SMART" id="SM00906"/>
    </source>
</evidence>
<reference evidence="5 6" key="1">
    <citation type="submission" date="2021-02" db="EMBL/GenBank/DDBJ databases">
        <title>Genome assembly of Pseudopithomyces chartarum.</title>
        <authorList>
            <person name="Jauregui R."/>
            <person name="Singh J."/>
            <person name="Voisey C."/>
        </authorList>
    </citation>
    <scope>NUCLEOTIDE SEQUENCE [LARGE SCALE GENOMIC DNA]</scope>
    <source>
        <strain evidence="5 6">AGR01</strain>
    </source>
</reference>
<comment type="caution">
    <text evidence="5">The sequence shown here is derived from an EMBL/GenBank/DDBJ whole genome shotgun (WGS) entry which is preliminary data.</text>
</comment>
<dbReference type="InterPro" id="IPR007219">
    <property type="entry name" value="XnlR_reg_dom"/>
</dbReference>
<name>A0AAN6LU68_9PLEO</name>
<keyword evidence="2" id="KW-0539">Nucleus</keyword>
<keyword evidence="6" id="KW-1185">Reference proteome</keyword>
<feature type="compositionally biased region" description="Polar residues" evidence="3">
    <location>
        <begin position="1"/>
        <end position="24"/>
    </location>
</feature>
<dbReference type="PANTHER" id="PTHR31001:SF77">
    <property type="entry name" value="TRANSCRIPTION FACTOR, PUTATIVE (AFU_ORTHOLOGUE AFUA_3G12940)-RELATED"/>
    <property type="match status" value="1"/>
</dbReference>
<dbReference type="GO" id="GO:0008270">
    <property type="term" value="F:zinc ion binding"/>
    <property type="evidence" value="ECO:0007669"/>
    <property type="project" value="InterPro"/>
</dbReference>
<gene>
    <name evidence="5" type="ORF">GRF29_161g547161</name>
</gene>
<feature type="compositionally biased region" description="Polar residues" evidence="3">
    <location>
        <begin position="75"/>
        <end position="88"/>
    </location>
</feature>
<feature type="region of interest" description="Disordered" evidence="3">
    <location>
        <begin position="1"/>
        <end position="88"/>
    </location>
</feature>
<dbReference type="SMART" id="SM00906">
    <property type="entry name" value="Fungal_trans"/>
    <property type="match status" value="1"/>
</dbReference>
<dbReference type="CDD" id="cd12148">
    <property type="entry name" value="fungal_TF_MHR"/>
    <property type="match status" value="1"/>
</dbReference>
<feature type="compositionally biased region" description="Polar residues" evidence="3">
    <location>
        <begin position="46"/>
        <end position="56"/>
    </location>
</feature>
<sequence length="701" mass="79098">MTASSIGSNGNRVSKPASTGNSKLARNGDVQARLDRLEMLLEKAVSGQSSSQQSPKHSYREEEHGHESEHPSPSMTSQTSQGAGMSSDNNYGTLLLDGGQSKFVSSLHYALLADEIQDIKALLGDRTDENQEGPTQNNLIHFLGLGQARVSVSLGSLMPDTQDQRDALLDVYFANFDPVIRITHKPTLVKKFSTYCEELHPMAFAIFYSAINSLPAAVVGSRFGDSREELMGKFELGIEIGLARGNYLTSPSLEILQAFIIWLTCITREEDMGKAWALLGIGIRIALDQGLHRDPSLFPPGTFDSVTVELRRRLWHQICSLEFRSAEAKGQEPSIAEDDYTTLLPRNVEDEELLEGQSPGVPPRNEERWTSMTYQLLRFTGSRAARQIIKSTYRLERRMLESGLHGTSGPDAAMELHSIYRKIQSMVEEMHEENFRKFLRFASRDVPIQRLSLGLASLLEWRCYVLFWLRMPRAFRDMIFPIAVRKSIFEKSVNMIETLNNATSDVDAAPYQWHIGGHAAFQAIMHVLSELRNPHFDAPDRQRAIRALRLSRRLKEQNHTKPWQAVKSMIDRLIGEEETVKTGTENTASLTYPIVPEAPPAIPLDGLSYTQPMASYPQVDTSQMMMEPTLEPQPQLFPQLQNTEQPNFHWNDINFDNMIGDTQPTEDMPQFDFGFWGDPINFGSEPVLYPMDGVYNLTWPN</sequence>
<dbReference type="GO" id="GO:0006351">
    <property type="term" value="P:DNA-templated transcription"/>
    <property type="evidence" value="ECO:0007669"/>
    <property type="project" value="InterPro"/>
</dbReference>
<evidence type="ECO:0000256" key="2">
    <source>
        <dbReference type="ARBA" id="ARBA00023242"/>
    </source>
</evidence>
<dbReference type="EMBL" id="WVTA01000014">
    <property type="protein sequence ID" value="KAK3202231.1"/>
    <property type="molecule type" value="Genomic_DNA"/>
</dbReference>
<organism evidence="5 6">
    <name type="scientific">Pseudopithomyces chartarum</name>
    <dbReference type="NCBI Taxonomy" id="1892770"/>
    <lineage>
        <taxon>Eukaryota</taxon>
        <taxon>Fungi</taxon>
        <taxon>Dikarya</taxon>
        <taxon>Ascomycota</taxon>
        <taxon>Pezizomycotina</taxon>
        <taxon>Dothideomycetes</taxon>
        <taxon>Pleosporomycetidae</taxon>
        <taxon>Pleosporales</taxon>
        <taxon>Massarineae</taxon>
        <taxon>Didymosphaeriaceae</taxon>
        <taxon>Pseudopithomyces</taxon>
    </lineage>
</organism>
<feature type="compositionally biased region" description="Basic and acidic residues" evidence="3">
    <location>
        <begin position="32"/>
        <end position="41"/>
    </location>
</feature>
<evidence type="ECO:0000313" key="6">
    <source>
        <dbReference type="Proteomes" id="UP001280581"/>
    </source>
</evidence>